<dbReference type="GO" id="GO:0022857">
    <property type="term" value="F:transmembrane transporter activity"/>
    <property type="evidence" value="ECO:0007669"/>
    <property type="project" value="InterPro"/>
</dbReference>
<proteinExistence type="predicted"/>
<keyword evidence="9" id="KW-1185">Reference proteome</keyword>
<feature type="transmembrane region" description="Helical" evidence="6">
    <location>
        <begin position="357"/>
        <end position="380"/>
    </location>
</feature>
<dbReference type="InterPro" id="IPR011701">
    <property type="entry name" value="MFS"/>
</dbReference>
<comment type="caution">
    <text evidence="8">The sequence shown here is derived from an EMBL/GenBank/DDBJ whole genome shotgun (WGS) entry which is preliminary data.</text>
</comment>
<dbReference type="AlphaFoldDB" id="A0A8S8XD06"/>
<feature type="transmembrane region" description="Helical" evidence="6">
    <location>
        <begin position="386"/>
        <end position="405"/>
    </location>
</feature>
<dbReference type="RefSeq" id="WP_420243040.1">
    <property type="nucleotide sequence ID" value="NZ_BOPV01000001.1"/>
</dbReference>
<dbReference type="SUPFAM" id="SSF103473">
    <property type="entry name" value="MFS general substrate transporter"/>
    <property type="match status" value="1"/>
</dbReference>
<feature type="transmembrane region" description="Helical" evidence="6">
    <location>
        <begin position="299"/>
        <end position="317"/>
    </location>
</feature>
<protein>
    <submittedName>
        <fullName evidence="8">MFS transporter</fullName>
    </submittedName>
</protein>
<dbReference type="PANTHER" id="PTHR11662:SF399">
    <property type="entry name" value="FI19708P1-RELATED"/>
    <property type="match status" value="1"/>
</dbReference>
<comment type="subcellular location">
    <subcellularLocation>
        <location evidence="1">Cell membrane</location>
        <topology evidence="1">Multi-pass membrane protein</topology>
    </subcellularLocation>
</comment>
<evidence type="ECO:0000256" key="4">
    <source>
        <dbReference type="ARBA" id="ARBA00022989"/>
    </source>
</evidence>
<dbReference type="GO" id="GO:0005886">
    <property type="term" value="C:plasma membrane"/>
    <property type="evidence" value="ECO:0007669"/>
    <property type="project" value="UniProtKB-SubCell"/>
</dbReference>
<dbReference type="Pfam" id="PF07690">
    <property type="entry name" value="MFS_1"/>
    <property type="match status" value="1"/>
</dbReference>
<evidence type="ECO:0000256" key="3">
    <source>
        <dbReference type="ARBA" id="ARBA00022692"/>
    </source>
</evidence>
<dbReference type="EMBL" id="BOPV01000001">
    <property type="protein sequence ID" value="GIL39922.1"/>
    <property type="molecule type" value="Genomic_DNA"/>
</dbReference>
<keyword evidence="3 6" id="KW-0812">Transmembrane</keyword>
<dbReference type="Gene3D" id="1.20.1250.20">
    <property type="entry name" value="MFS general substrate transporter like domains"/>
    <property type="match status" value="2"/>
</dbReference>
<feature type="transmembrane region" description="Helical" evidence="6">
    <location>
        <begin position="225"/>
        <end position="243"/>
    </location>
</feature>
<dbReference type="PIRSF" id="PIRSF002808">
    <property type="entry name" value="Hexose_phosphate_transp"/>
    <property type="match status" value="1"/>
</dbReference>
<reference evidence="8" key="1">
    <citation type="submission" date="2021-02" db="EMBL/GenBank/DDBJ databases">
        <title>Genome sequence of Rhodospirillales sp. strain TMPK1 isolated from soil.</title>
        <authorList>
            <person name="Nakai R."/>
            <person name="Kusada H."/>
            <person name="Tamaki H."/>
        </authorList>
    </citation>
    <scope>NUCLEOTIDE SEQUENCE</scope>
    <source>
        <strain evidence="8">TMPK1</strain>
    </source>
</reference>
<evidence type="ECO:0000313" key="9">
    <source>
        <dbReference type="Proteomes" id="UP000681075"/>
    </source>
</evidence>
<dbReference type="InterPro" id="IPR020846">
    <property type="entry name" value="MFS_dom"/>
</dbReference>
<dbReference type="PROSITE" id="PS50850">
    <property type="entry name" value="MFS"/>
    <property type="match status" value="1"/>
</dbReference>
<feature type="transmembrane region" description="Helical" evidence="6">
    <location>
        <begin position="50"/>
        <end position="69"/>
    </location>
</feature>
<evidence type="ECO:0000256" key="5">
    <source>
        <dbReference type="ARBA" id="ARBA00023136"/>
    </source>
</evidence>
<dbReference type="InterPro" id="IPR036259">
    <property type="entry name" value="MFS_trans_sf"/>
</dbReference>
<organism evidence="8 9">
    <name type="scientific">Roseiterribacter gracilis</name>
    <dbReference type="NCBI Taxonomy" id="2812848"/>
    <lineage>
        <taxon>Bacteria</taxon>
        <taxon>Pseudomonadati</taxon>
        <taxon>Pseudomonadota</taxon>
        <taxon>Alphaproteobacteria</taxon>
        <taxon>Rhodospirillales</taxon>
        <taxon>Roseiterribacteraceae</taxon>
        <taxon>Roseiterribacter</taxon>
    </lineage>
</organism>
<name>A0A8S8XD06_9PROT</name>
<accession>A0A8S8XD06</accession>
<keyword evidence="4 6" id="KW-1133">Transmembrane helix</keyword>
<evidence type="ECO:0000256" key="1">
    <source>
        <dbReference type="ARBA" id="ARBA00004651"/>
    </source>
</evidence>
<dbReference type="Proteomes" id="UP000681075">
    <property type="component" value="Unassembled WGS sequence"/>
</dbReference>
<evidence type="ECO:0000313" key="8">
    <source>
        <dbReference type="EMBL" id="GIL39922.1"/>
    </source>
</evidence>
<feature type="transmembrane region" description="Helical" evidence="6">
    <location>
        <begin position="323"/>
        <end position="345"/>
    </location>
</feature>
<sequence>MRLKPFGATGHVLWLLCLMYAITYIDRVNVSTAAVQFKAELGLDNTQVGLVFSFFAWPYLIFQVIGGYIGDKFGARRVLTVCALIWATATLATGFVGGLTSMLVARFFLGLGEGATFPTATRAMSTWTPKEDRGFAQGITHAAARLGNAATPLLVTWLMVAYTWRGSFWILGGISLLWALYWGYYFRDNPAEHKNITPAEISTLPTLGQAREKVRVPWLALAKRMAPVTFVYFCYGWTLWLFLSWVPQYFQHSFGVDIKKAAIFAGISLFGGVVGDTLGGVISDWLLHRTGSLKIARRNVVIFGFLGIFLSLVPMLLAPSVEVATASLFFGFFFAEICIGPMWAIPMDIAPKYSGTASGLMNTGSAFAAIVSPVIGGWIIDSTGNWDLPFVGSMVLALVGATFAFTMRPERGFTEPGAPATTGAHAVARS</sequence>
<evidence type="ECO:0000256" key="2">
    <source>
        <dbReference type="ARBA" id="ARBA00022475"/>
    </source>
</evidence>
<dbReference type="PANTHER" id="PTHR11662">
    <property type="entry name" value="SOLUTE CARRIER FAMILY 17"/>
    <property type="match status" value="1"/>
</dbReference>
<feature type="transmembrane region" description="Helical" evidence="6">
    <location>
        <begin position="81"/>
        <end position="109"/>
    </location>
</feature>
<dbReference type="CDD" id="cd17319">
    <property type="entry name" value="MFS_ExuT_GudP_like"/>
    <property type="match status" value="1"/>
</dbReference>
<keyword evidence="2" id="KW-1003">Cell membrane</keyword>
<evidence type="ECO:0000259" key="7">
    <source>
        <dbReference type="PROSITE" id="PS50850"/>
    </source>
</evidence>
<feature type="domain" description="Major facilitator superfamily (MFS) profile" evidence="7">
    <location>
        <begin position="12"/>
        <end position="412"/>
    </location>
</feature>
<feature type="transmembrane region" description="Helical" evidence="6">
    <location>
        <begin position="12"/>
        <end position="30"/>
    </location>
</feature>
<dbReference type="InterPro" id="IPR000849">
    <property type="entry name" value="Sugar_P_transporter"/>
</dbReference>
<gene>
    <name evidence="8" type="ORF">TMPK1_21590</name>
</gene>
<keyword evidence="5 6" id="KW-0472">Membrane</keyword>
<feature type="transmembrane region" description="Helical" evidence="6">
    <location>
        <begin position="263"/>
        <end position="287"/>
    </location>
</feature>
<dbReference type="InterPro" id="IPR050382">
    <property type="entry name" value="MFS_Na/Anion_cotransporter"/>
</dbReference>
<evidence type="ECO:0000256" key="6">
    <source>
        <dbReference type="SAM" id="Phobius"/>
    </source>
</evidence>
<feature type="transmembrane region" description="Helical" evidence="6">
    <location>
        <begin position="166"/>
        <end position="186"/>
    </location>
</feature>